<proteinExistence type="predicted"/>
<evidence type="ECO:0000256" key="2">
    <source>
        <dbReference type="ARBA" id="ARBA00022475"/>
    </source>
</evidence>
<feature type="non-terminal residue" evidence="19">
    <location>
        <position position="1"/>
    </location>
</feature>
<dbReference type="Pfam" id="PF00041">
    <property type="entry name" value="fn3"/>
    <property type="match status" value="5"/>
</dbReference>
<keyword evidence="4" id="KW-0732">Signal</keyword>
<dbReference type="GO" id="GO:0007411">
    <property type="term" value="P:axon guidance"/>
    <property type="evidence" value="ECO:0007669"/>
    <property type="project" value="TreeGrafter"/>
</dbReference>
<dbReference type="InterPro" id="IPR013106">
    <property type="entry name" value="Ig_V-set"/>
</dbReference>
<dbReference type="FunFam" id="2.60.40.10:FF:000176">
    <property type="entry name" value="Down syndrome cell adhesion molecule a"/>
    <property type="match status" value="1"/>
</dbReference>
<reference evidence="19" key="1">
    <citation type="submission" date="2023-06" db="EMBL/GenBank/DDBJ databases">
        <title>Male Hemibagrus guttatus genome.</title>
        <authorList>
            <person name="Bian C."/>
        </authorList>
    </citation>
    <scope>NUCLEOTIDE SEQUENCE</scope>
    <source>
        <strain evidence="19">Male_cb2023</strain>
        <tissue evidence="19">Muscle</tissue>
    </source>
</reference>
<dbReference type="SMART" id="SM00409">
    <property type="entry name" value="IG"/>
    <property type="match status" value="7"/>
</dbReference>
<evidence type="ECO:0000256" key="7">
    <source>
        <dbReference type="ARBA" id="ARBA00022902"/>
    </source>
</evidence>
<dbReference type="FunFam" id="2.60.40.10:FF:000141">
    <property type="entry name" value="Down syndrome cell adhesion molecule a"/>
    <property type="match status" value="1"/>
</dbReference>
<feature type="domain" description="Fibronectin type-III" evidence="18">
    <location>
        <begin position="685"/>
        <end position="782"/>
    </location>
</feature>
<evidence type="ECO:0000256" key="10">
    <source>
        <dbReference type="ARBA" id="ARBA00023136"/>
    </source>
</evidence>
<dbReference type="InterPro" id="IPR036116">
    <property type="entry name" value="FN3_sf"/>
</dbReference>
<feature type="domain" description="Fibronectin type-III" evidence="18">
    <location>
        <begin position="991"/>
        <end position="1085"/>
    </location>
</feature>
<dbReference type="FunFam" id="2.60.40.10:FF:000219">
    <property type="entry name" value="Down syndrome cell adhesion molecule homolog"/>
    <property type="match status" value="1"/>
</dbReference>
<keyword evidence="11" id="KW-1015">Disulfide bond</keyword>
<feature type="domain" description="Ig-like" evidence="17">
    <location>
        <begin position="584"/>
        <end position="683"/>
    </location>
</feature>
<dbReference type="EMBL" id="JAUCMX010000011">
    <property type="protein sequence ID" value="KAK3530989.1"/>
    <property type="molecule type" value="Genomic_DNA"/>
</dbReference>
<feature type="domain" description="Ig-like" evidence="17">
    <location>
        <begin position="391"/>
        <end position="481"/>
    </location>
</feature>
<evidence type="ECO:0000259" key="18">
    <source>
        <dbReference type="PROSITE" id="PS50853"/>
    </source>
</evidence>
<feature type="compositionally biased region" description="Polar residues" evidence="15">
    <location>
        <begin position="1520"/>
        <end position="1530"/>
    </location>
</feature>
<feature type="domain" description="Ig-like" evidence="17">
    <location>
        <begin position="203"/>
        <end position="296"/>
    </location>
</feature>
<evidence type="ECO:0000256" key="12">
    <source>
        <dbReference type="ARBA" id="ARBA00023180"/>
    </source>
</evidence>
<dbReference type="InterPro" id="IPR003961">
    <property type="entry name" value="FN3_dom"/>
</dbReference>
<evidence type="ECO:0000256" key="15">
    <source>
        <dbReference type="SAM" id="MobiDB-lite"/>
    </source>
</evidence>
<dbReference type="PROSITE" id="PS50853">
    <property type="entry name" value="FN3"/>
    <property type="match status" value="5"/>
</dbReference>
<evidence type="ECO:0000313" key="20">
    <source>
        <dbReference type="Proteomes" id="UP001274896"/>
    </source>
</evidence>
<dbReference type="FunFam" id="2.60.40.10:FF:000120">
    <property type="entry name" value="Down syndrome cell adhesion molecule like 1"/>
    <property type="match status" value="1"/>
</dbReference>
<keyword evidence="13" id="KW-0393">Immunoglobulin domain</keyword>
<dbReference type="GO" id="GO:0070593">
    <property type="term" value="P:dendrite self-avoidance"/>
    <property type="evidence" value="ECO:0007669"/>
    <property type="project" value="TreeGrafter"/>
</dbReference>
<feature type="domain" description="Fibronectin type-III" evidence="18">
    <location>
        <begin position="891"/>
        <end position="987"/>
    </location>
</feature>
<evidence type="ECO:0000256" key="4">
    <source>
        <dbReference type="ARBA" id="ARBA00022729"/>
    </source>
</evidence>
<evidence type="ECO:0000259" key="17">
    <source>
        <dbReference type="PROSITE" id="PS50835"/>
    </source>
</evidence>
<dbReference type="CDD" id="cd00063">
    <property type="entry name" value="FN3"/>
    <property type="match status" value="6"/>
</dbReference>
<dbReference type="SUPFAM" id="SSF49265">
    <property type="entry name" value="Fibronectin type III"/>
    <property type="match status" value="3"/>
</dbReference>
<keyword evidence="5" id="KW-0677">Repeat</keyword>
<keyword evidence="10 16" id="KW-0472">Membrane</keyword>
<dbReference type="PANTHER" id="PTHR10075">
    <property type="entry name" value="BASIGIN RELATED"/>
    <property type="match status" value="1"/>
</dbReference>
<dbReference type="CDD" id="cd05734">
    <property type="entry name" value="Ig_DSCAM"/>
    <property type="match status" value="1"/>
</dbReference>
<dbReference type="FunFam" id="2.60.40.10:FF:000333">
    <property type="entry name" value="Down syndrome cell adhesion molecule"/>
    <property type="match status" value="1"/>
</dbReference>
<evidence type="ECO:0000313" key="19">
    <source>
        <dbReference type="EMBL" id="KAK3530989.1"/>
    </source>
</evidence>
<dbReference type="CDD" id="cd00096">
    <property type="entry name" value="Ig"/>
    <property type="match status" value="2"/>
</dbReference>
<dbReference type="GO" id="GO:0098632">
    <property type="term" value="F:cell-cell adhesion mediator activity"/>
    <property type="evidence" value="ECO:0007669"/>
    <property type="project" value="TreeGrafter"/>
</dbReference>
<keyword evidence="2" id="KW-1003">Cell membrane</keyword>
<sequence length="1567" mass="172956">NRFFLTSYGALYISDVQKEDALSTYRCITKHKYSGETRQSNDPTESTPSVMDSFQSGEVQVGRSVELPCIASGFPNPTIRWLKDGRPLPADSRWTRRLTGLTISDLRMEDSGNYICEVTNSFGSKEVTGYLNVIGSPHFSVSWFRNTEPVLPDQHFSIQGTNNETLFITAAQKRHSGAYQCFATRKGQTAQDFSIILLEDGTPRIVSSFSERVVAPGEPFSLMCAAKGAPPPTITWTLDDEPIARDSAHRASQYTLSDGSTVSHVNVSNPQIRDGGVYRCAARNSAGSAEYQARINVRGPPSIRAMRNITAVAGRNTFINCRVIGYPYYSIKWYKDGMLLPDNHRQVVYENGTLKLSDVQKGMDEGAYLCSVLIQPQLSISQTVYVTVKVPPLIQPFDFPPTSIGKLMYIACVVSSGDMPIRITWRKDGQEIVSGTSGVTIETKEFMSSLQISKVSLKHNGNYTCIASNDAATVSSERQLIVTVPPRFRVQPNNQDGIYGKSGVLNCSVDGYPPPKVMWKHAKGIGNPQQYHPVPLTGRIQIMPNGSLLIRHVLEEDRGYYLCQASNGVGSDISKSMLLTVKIPAMITSHPNTTMAIKGQNKELNCTARGEYPIIIRWERGDTVIDPDRNPRYSITTSPNEKSDEVISTLKLKPAERGDSVFFSCHAINSYGEGRGLIQLTVQEPPDPPELEVREVKDRSMNLRWTQRFDGNSLITSYDIEYKNKSDPWELKHATRKISPTNNQANIVELHPASVYSIRMYSYNKIGRSQASKELTISTEEASPDGPPMDVILQPMTSQSIRVTWKAPKKELQNGVIRGYQIGYRENGPGSNGQYSIVEMKATGDSEVYTLDNLKKFAQYGVVVQAFNRAGTGPSSSEINATTLEDVPSQPPQNVRAITVTSDEAVITWSEPPRMTLNGVLKGYRVVFWSLFPDGEWGEMQNITTVREQVELKGLEKFTNYSVQVLAYTQAGDGVRSNVLYIQTREDYPGPPAGIKAVPSSASSVVVSWLPPNKPNGIIRKYTIYCSSPGSAQPAPSEYEANPEVLFYRITHLNQGQQYLIWAAAVTTAGRGNISEKVTVEPALKVYSDSFVIFGLIILAAVFIMQLFVPKYLKFVSENTAIPVSQDGQRNILANGTLLLRSVKAEDSGYYTCTATNTLGFDTIIVNLLVQVPPDQPRLTVSTTSTSSITLAWIPGDNGGSSIRGFVLQYSVDNTEEWRDVFISSTERSFKLDNLRCGTWYKVKLAAKNSVGAGRISEIIEAKTHGREPQFNKDQPLFTHINSTHARLNLQGWSSGGCPINAVLLDFRPKGTYAWQSVRTNGTTDVFLAELREATWYELKMKACNSAGCGNQTSQFATLDYDGSTIPPIKSARGEGDDVKKLFSIGCPVILVTLGMALLFIIRKKRKEKRLKRLRGEDKATIPVTDTEFSQSVNPQSFCTGVSVHHPALIQNTGPLIDMSDIRPGTNPVSRKSVKSAHSTRNRYSSQWTLTKCQASTPARTLTSDWRTVGSQHGITVTESDSYSASLSQDTEGRRNSNDLLSCPHDLLQGLAIRDSAIPKPGIDAAA</sequence>
<evidence type="ECO:0008006" key="21">
    <source>
        <dbReference type="Google" id="ProtNLM"/>
    </source>
</evidence>
<dbReference type="GO" id="GO:0007156">
    <property type="term" value="P:homophilic cell adhesion via plasma membrane adhesion molecules"/>
    <property type="evidence" value="ECO:0007669"/>
    <property type="project" value="TreeGrafter"/>
</dbReference>
<evidence type="ECO:0000256" key="11">
    <source>
        <dbReference type="ARBA" id="ARBA00023157"/>
    </source>
</evidence>
<evidence type="ECO:0000256" key="14">
    <source>
        <dbReference type="ARBA" id="ARBA00034103"/>
    </source>
</evidence>
<dbReference type="PROSITE" id="PS50835">
    <property type="entry name" value="IG_LIKE"/>
    <property type="match status" value="7"/>
</dbReference>
<evidence type="ECO:0000256" key="13">
    <source>
        <dbReference type="ARBA" id="ARBA00023319"/>
    </source>
</evidence>
<dbReference type="FunFam" id="2.60.40.10:FF:000229">
    <property type="entry name" value="Down syndrome cell adhesion molecule homolog"/>
    <property type="match status" value="1"/>
</dbReference>
<evidence type="ECO:0000256" key="16">
    <source>
        <dbReference type="SAM" id="Phobius"/>
    </source>
</evidence>
<feature type="domain" description="Ig-like" evidence="17">
    <location>
        <begin position="48"/>
        <end position="128"/>
    </location>
</feature>
<dbReference type="GO" id="GO:0005886">
    <property type="term" value="C:plasma membrane"/>
    <property type="evidence" value="ECO:0007669"/>
    <property type="project" value="UniProtKB-SubCell"/>
</dbReference>
<comment type="subcellular location">
    <subcellularLocation>
        <location evidence="1">Cell membrane</location>
        <topology evidence="1">Single-pass type I membrane protein</topology>
    </subcellularLocation>
    <subcellularLocation>
        <location evidence="14">Synapse</location>
    </subcellularLocation>
</comment>
<dbReference type="GO" id="GO:0030424">
    <property type="term" value="C:axon"/>
    <property type="evidence" value="ECO:0007669"/>
    <property type="project" value="TreeGrafter"/>
</dbReference>
<feature type="region of interest" description="Disordered" evidence="15">
    <location>
        <begin position="1520"/>
        <end position="1540"/>
    </location>
</feature>
<comment type="caution">
    <text evidence="19">The sequence shown here is derived from an EMBL/GenBank/DDBJ whole genome shotgun (WGS) entry which is preliminary data.</text>
</comment>
<evidence type="ECO:0000256" key="8">
    <source>
        <dbReference type="ARBA" id="ARBA00022989"/>
    </source>
</evidence>
<feature type="region of interest" description="Disordered" evidence="15">
    <location>
        <begin position="1455"/>
        <end position="1481"/>
    </location>
</feature>
<evidence type="ECO:0000256" key="5">
    <source>
        <dbReference type="ARBA" id="ARBA00022737"/>
    </source>
</evidence>
<dbReference type="InterPro" id="IPR013098">
    <property type="entry name" value="Ig_I-set"/>
</dbReference>
<feature type="transmembrane region" description="Helical" evidence="16">
    <location>
        <begin position="1382"/>
        <end position="1402"/>
    </location>
</feature>
<dbReference type="Pfam" id="PF07679">
    <property type="entry name" value="I-set"/>
    <property type="match status" value="1"/>
</dbReference>
<dbReference type="Pfam" id="PF13927">
    <property type="entry name" value="Ig_3"/>
    <property type="match status" value="5"/>
</dbReference>
<feature type="domain" description="Fibronectin type-III" evidence="18">
    <location>
        <begin position="787"/>
        <end position="886"/>
    </location>
</feature>
<dbReference type="SUPFAM" id="SSF48726">
    <property type="entry name" value="Immunoglobulin"/>
    <property type="match status" value="8"/>
</dbReference>
<dbReference type="Pfam" id="PF25059">
    <property type="entry name" value="FN3_DSCAM-DSCAML_C"/>
    <property type="match status" value="1"/>
</dbReference>
<dbReference type="InterPro" id="IPR003599">
    <property type="entry name" value="Ig_sub"/>
</dbReference>
<dbReference type="FunFam" id="2.60.40.10:FF:000477">
    <property type="entry name" value="DS cell adhesion molecule like 1"/>
    <property type="match status" value="1"/>
</dbReference>
<dbReference type="InterPro" id="IPR056754">
    <property type="entry name" value="DSCAM/DSCAML_C"/>
</dbReference>
<protein>
    <recommendedName>
        <fullName evidence="21">Down syndrome cell adhesion molecule like 1</fullName>
    </recommendedName>
</protein>
<feature type="domain" description="Ig-like" evidence="17">
    <location>
        <begin position="486"/>
        <end position="580"/>
    </location>
</feature>
<feature type="domain" description="Ig-like" evidence="17">
    <location>
        <begin position="301"/>
        <end position="381"/>
    </location>
</feature>
<dbReference type="InterPro" id="IPR036179">
    <property type="entry name" value="Ig-like_dom_sf"/>
</dbReference>
<dbReference type="FunFam" id="2.60.40.10:FF:000167">
    <property type="entry name" value="Down syndrome cell adhesion molecule b"/>
    <property type="match status" value="1"/>
</dbReference>
<name>A0AAE0QS89_9TELE</name>
<dbReference type="SMART" id="SM00408">
    <property type="entry name" value="IGc2"/>
    <property type="match status" value="8"/>
</dbReference>
<keyword evidence="9" id="KW-0770">Synapse</keyword>
<evidence type="ECO:0000256" key="9">
    <source>
        <dbReference type="ARBA" id="ARBA00023018"/>
    </source>
</evidence>
<gene>
    <name evidence="19" type="ORF">QTP70_007846</name>
</gene>
<keyword evidence="8 16" id="KW-1133">Transmembrane helix</keyword>
<dbReference type="SMART" id="SM00060">
    <property type="entry name" value="FN3"/>
    <property type="match status" value="6"/>
</dbReference>
<dbReference type="Proteomes" id="UP001274896">
    <property type="component" value="Unassembled WGS sequence"/>
</dbReference>
<feature type="compositionally biased region" description="Basic residues" evidence="15">
    <location>
        <begin position="1472"/>
        <end position="1481"/>
    </location>
</feature>
<keyword evidence="7" id="KW-0524">Neurogenesis</keyword>
<dbReference type="GO" id="GO:0045202">
    <property type="term" value="C:synapse"/>
    <property type="evidence" value="ECO:0007669"/>
    <property type="project" value="UniProtKB-SubCell"/>
</dbReference>
<keyword evidence="3 16" id="KW-0812">Transmembrane</keyword>
<evidence type="ECO:0000256" key="6">
    <source>
        <dbReference type="ARBA" id="ARBA00022889"/>
    </source>
</evidence>
<feature type="region of interest" description="Disordered" evidence="15">
    <location>
        <begin position="34"/>
        <end position="53"/>
    </location>
</feature>
<dbReference type="InterPro" id="IPR013783">
    <property type="entry name" value="Ig-like_fold"/>
</dbReference>
<keyword evidence="6" id="KW-0130">Cell adhesion</keyword>
<dbReference type="SMART" id="SM00406">
    <property type="entry name" value="IGv"/>
    <property type="match status" value="1"/>
</dbReference>
<keyword evidence="12" id="KW-0325">Glycoprotein</keyword>
<keyword evidence="20" id="KW-1185">Reference proteome</keyword>
<dbReference type="InterPro" id="IPR003598">
    <property type="entry name" value="Ig_sub2"/>
</dbReference>
<evidence type="ECO:0000256" key="3">
    <source>
        <dbReference type="ARBA" id="ARBA00022692"/>
    </source>
</evidence>
<accession>A0AAE0QS89</accession>
<dbReference type="Gene3D" id="2.60.40.10">
    <property type="entry name" value="Immunoglobulins"/>
    <property type="match status" value="15"/>
</dbReference>
<feature type="compositionally biased region" description="Polar residues" evidence="15">
    <location>
        <begin position="36"/>
        <end position="53"/>
    </location>
</feature>
<dbReference type="InterPro" id="IPR007110">
    <property type="entry name" value="Ig-like_dom"/>
</dbReference>
<dbReference type="FunFam" id="2.60.40.10:FF:000017">
    <property type="entry name" value="Down syndrome cell adhesion molecule b"/>
    <property type="match status" value="2"/>
</dbReference>
<dbReference type="PANTHER" id="PTHR10075:SF72">
    <property type="entry name" value="CELL ADHESION MOLECULE DSCAML1"/>
    <property type="match status" value="1"/>
</dbReference>
<feature type="domain" description="Fibronectin type-III" evidence="18">
    <location>
        <begin position="1173"/>
        <end position="1267"/>
    </location>
</feature>
<feature type="domain" description="Ig-like" evidence="17">
    <location>
        <begin position="137"/>
        <end position="194"/>
    </location>
</feature>
<dbReference type="FunFam" id="2.60.40.10:FF:000172">
    <property type="entry name" value="Down syndrome cell adhesion molecule b"/>
    <property type="match status" value="1"/>
</dbReference>
<dbReference type="FunFam" id="2.60.40.10:FF:000104">
    <property type="entry name" value="Down syndrome cell adhesion molecule b"/>
    <property type="match status" value="1"/>
</dbReference>
<organism evidence="19 20">
    <name type="scientific">Hemibagrus guttatus</name>
    <dbReference type="NCBI Taxonomy" id="175788"/>
    <lineage>
        <taxon>Eukaryota</taxon>
        <taxon>Metazoa</taxon>
        <taxon>Chordata</taxon>
        <taxon>Craniata</taxon>
        <taxon>Vertebrata</taxon>
        <taxon>Euteleostomi</taxon>
        <taxon>Actinopterygii</taxon>
        <taxon>Neopterygii</taxon>
        <taxon>Teleostei</taxon>
        <taxon>Ostariophysi</taxon>
        <taxon>Siluriformes</taxon>
        <taxon>Bagridae</taxon>
        <taxon>Hemibagrus</taxon>
    </lineage>
</organism>
<evidence type="ECO:0000256" key="1">
    <source>
        <dbReference type="ARBA" id="ARBA00004251"/>
    </source>
</evidence>